<dbReference type="AlphaFoldDB" id="A0A3P6DWP5"/>
<organism evidence="1">
    <name type="scientific">Brassica oleracea</name>
    <name type="common">Wild cabbage</name>
    <dbReference type="NCBI Taxonomy" id="3712"/>
    <lineage>
        <taxon>Eukaryota</taxon>
        <taxon>Viridiplantae</taxon>
        <taxon>Streptophyta</taxon>
        <taxon>Embryophyta</taxon>
        <taxon>Tracheophyta</taxon>
        <taxon>Spermatophyta</taxon>
        <taxon>Magnoliopsida</taxon>
        <taxon>eudicotyledons</taxon>
        <taxon>Gunneridae</taxon>
        <taxon>Pentapetalae</taxon>
        <taxon>rosids</taxon>
        <taxon>malvids</taxon>
        <taxon>Brassicales</taxon>
        <taxon>Brassicaceae</taxon>
        <taxon>Brassiceae</taxon>
        <taxon>Brassica</taxon>
    </lineage>
</organism>
<evidence type="ECO:0008006" key="2">
    <source>
        <dbReference type="Google" id="ProtNLM"/>
    </source>
</evidence>
<accession>A0A3P6DWP5</accession>
<gene>
    <name evidence="1" type="ORF">BOLC9T56671H</name>
</gene>
<sequence>MSNLAVSHFCSVLGPVFMSPVVPSSPEWFQRLLDFSISPSQARLRVGILVQRRPVSNFWTTNPSKNFSWLGNKLLKLRTVAYPLIHLQIQNGENGRFWIDNWSPYGKLHDFLEGGRSRLVIPLKATLASLYRNGTWRLPAARTENQLQVLSFITTINFNGEPDQYMLSLPVASSTRSLILLRWQATIYWICNERNNRLHANQFRSVDSIFSIIDHQIRNKIHSFRETNPWRSSEMMQRWFR</sequence>
<protein>
    <recommendedName>
        <fullName evidence="2">Reverse transcriptase zinc-binding domain-containing protein</fullName>
    </recommendedName>
</protein>
<name>A0A3P6DWP5_BRAOL</name>
<evidence type="ECO:0000313" key="1">
    <source>
        <dbReference type="EMBL" id="VDD31348.1"/>
    </source>
</evidence>
<dbReference type="EMBL" id="LR031875">
    <property type="protein sequence ID" value="VDD31348.1"/>
    <property type="molecule type" value="Genomic_DNA"/>
</dbReference>
<proteinExistence type="predicted"/>
<reference evidence="1" key="1">
    <citation type="submission" date="2018-11" db="EMBL/GenBank/DDBJ databases">
        <authorList>
            <consortium name="Genoscope - CEA"/>
            <person name="William W."/>
        </authorList>
    </citation>
    <scope>NUCLEOTIDE SEQUENCE</scope>
</reference>